<keyword evidence="1" id="KW-1133">Transmembrane helix</keyword>
<evidence type="ECO:0000313" key="2">
    <source>
        <dbReference type="EMBL" id="KAJ2849549.1"/>
    </source>
</evidence>
<evidence type="ECO:0000256" key="1">
    <source>
        <dbReference type="SAM" id="Phobius"/>
    </source>
</evidence>
<keyword evidence="3" id="KW-1185">Reference proteome</keyword>
<reference evidence="2" key="1">
    <citation type="submission" date="2022-07" db="EMBL/GenBank/DDBJ databases">
        <title>Phylogenomic reconstructions and comparative analyses of Kickxellomycotina fungi.</title>
        <authorList>
            <person name="Reynolds N.K."/>
            <person name="Stajich J.E."/>
            <person name="Barry K."/>
            <person name="Grigoriev I.V."/>
            <person name="Crous P."/>
            <person name="Smith M.E."/>
        </authorList>
    </citation>
    <scope>NUCLEOTIDE SEQUENCE</scope>
    <source>
        <strain evidence="2">NRRL 1566</strain>
    </source>
</reference>
<proteinExistence type="predicted"/>
<dbReference type="EMBL" id="JANBUW010000072">
    <property type="protein sequence ID" value="KAJ2849549.1"/>
    <property type="molecule type" value="Genomic_DNA"/>
</dbReference>
<dbReference type="OrthoDB" id="5529571at2759"/>
<dbReference type="InterPro" id="IPR013262">
    <property type="entry name" value="OMP_MIM1/TOM13_mt"/>
</dbReference>
<dbReference type="AlphaFoldDB" id="A0A9W8LZS6"/>
<sequence length="132" mass="14951">MSQAEQVDRESVEIEKWRQAAVAVPDKHELIMSPPAFIASAEHTDMPAKPIRRSRWWKGWFGGGTLRFVATYMVLPFVTGVMAGMGEIFANEVMYRWGWRGARPIMVEGRKGRVFPSEKPAAQHNPTSSFTK</sequence>
<dbReference type="Proteomes" id="UP001139887">
    <property type="component" value="Unassembled WGS sequence"/>
</dbReference>
<dbReference type="Pfam" id="PF08219">
    <property type="entry name" value="TOM13"/>
    <property type="match status" value="1"/>
</dbReference>
<organism evidence="2 3">
    <name type="scientific">Coemansia brasiliensis</name>
    <dbReference type="NCBI Taxonomy" id="2650707"/>
    <lineage>
        <taxon>Eukaryota</taxon>
        <taxon>Fungi</taxon>
        <taxon>Fungi incertae sedis</taxon>
        <taxon>Zoopagomycota</taxon>
        <taxon>Kickxellomycotina</taxon>
        <taxon>Kickxellomycetes</taxon>
        <taxon>Kickxellales</taxon>
        <taxon>Kickxellaceae</taxon>
        <taxon>Coemansia</taxon>
    </lineage>
</organism>
<accession>A0A9W8LZS6</accession>
<evidence type="ECO:0000313" key="3">
    <source>
        <dbReference type="Proteomes" id="UP001139887"/>
    </source>
</evidence>
<keyword evidence="1" id="KW-0472">Membrane</keyword>
<dbReference type="GO" id="GO:0005741">
    <property type="term" value="C:mitochondrial outer membrane"/>
    <property type="evidence" value="ECO:0007669"/>
    <property type="project" value="InterPro"/>
</dbReference>
<feature type="transmembrane region" description="Helical" evidence="1">
    <location>
        <begin position="69"/>
        <end position="90"/>
    </location>
</feature>
<comment type="caution">
    <text evidence="2">The sequence shown here is derived from an EMBL/GenBank/DDBJ whole genome shotgun (WGS) entry which is preliminary data.</text>
</comment>
<keyword evidence="1" id="KW-0812">Transmembrane</keyword>
<name>A0A9W8LZS6_9FUNG</name>
<gene>
    <name evidence="2" type="ORF">IWW36_002555</name>
</gene>
<protein>
    <submittedName>
        <fullName evidence="2">Uncharacterized protein</fullName>
    </submittedName>
</protein>